<dbReference type="Gene3D" id="3.30.70.270">
    <property type="match status" value="1"/>
</dbReference>
<evidence type="ECO:0000256" key="3">
    <source>
        <dbReference type="SAM" id="Phobius"/>
    </source>
</evidence>
<evidence type="ECO:0000313" key="7">
    <source>
        <dbReference type="Proteomes" id="UP000292544"/>
    </source>
</evidence>
<organism evidence="6 7">
    <name type="scientific">Corallincola spongiicola</name>
    <dbReference type="NCBI Taxonomy" id="2520508"/>
    <lineage>
        <taxon>Bacteria</taxon>
        <taxon>Pseudomonadati</taxon>
        <taxon>Pseudomonadota</taxon>
        <taxon>Gammaproteobacteria</taxon>
        <taxon>Alteromonadales</taxon>
        <taxon>Psychromonadaceae</taxon>
        <taxon>Corallincola</taxon>
    </lineage>
</organism>
<dbReference type="SUPFAM" id="SSF48452">
    <property type="entry name" value="TPR-like"/>
    <property type="match status" value="1"/>
</dbReference>
<keyword evidence="3" id="KW-1133">Transmembrane helix</keyword>
<evidence type="ECO:0000259" key="5">
    <source>
        <dbReference type="PROSITE" id="PS50887"/>
    </source>
</evidence>
<evidence type="ECO:0000256" key="2">
    <source>
        <dbReference type="ARBA" id="ARBA00034247"/>
    </source>
</evidence>
<dbReference type="CDD" id="cd01949">
    <property type="entry name" value="GGDEF"/>
    <property type="match status" value="1"/>
</dbReference>
<dbReference type="Pfam" id="PF00990">
    <property type="entry name" value="GGDEF"/>
    <property type="match status" value="1"/>
</dbReference>
<feature type="domain" description="GGDEF" evidence="5">
    <location>
        <begin position="497"/>
        <end position="623"/>
    </location>
</feature>
<sequence>MTRRKPIITWLSAVLLLLSMLTFAVDAAADDAATLVEINSIRQLIKEGDIGHAKLRFQGVERPEDDYAIWMAEYYLTEAELMFALNPTEVREIRAVIGLAQGELSLRIGSPLYADVWLLQLRLNATDRELDSVMSQIDQVVELAVSHKRPELAIEALLFAAELTNEYGFNLLGFELLQRASAIESGLGSARMEAELALAYGKFYGSTLILKRSISELNLALDYFKLHGPFRRYIDSHIAIGQSYFLTSDYQQAEAHILLAERLASESDLAAQHRDSAYALARIRLAQGEWLQAREYALKALALSISLTDQFDFFKMRSKIALAQNDLWTAEAALNRAFQHYNQLPQSKQETHSGIEVWQLSAMLAAGKERFQQAWHYAQKYEALEQQAQRKVGTSGIESLLIELDVTQLNSRNRRLLDSNHEYQTKLAVAAERLRMQNIIDLLTVILVVFMIAFFARLVYEKRRLALLANTDALTGLNNRRVGLERTQTWLSQHPDKELSVVLIDIDFFKKVNDQHGHQVGDQVLQQFAQILRDHCRGKDIVARLGGEEFLLALPCDQHNAMQRAEALRASCEQAQFSNGLRVTASFGVVVGKGHPFELLYEKADQALYQAKRERNKVELVSIA</sequence>
<dbReference type="PROSITE" id="PS50887">
    <property type="entry name" value="GGDEF"/>
    <property type="match status" value="1"/>
</dbReference>
<dbReference type="NCBIfam" id="TIGR00254">
    <property type="entry name" value="GGDEF"/>
    <property type="match status" value="1"/>
</dbReference>
<keyword evidence="3" id="KW-0472">Membrane</keyword>
<dbReference type="InterPro" id="IPR011990">
    <property type="entry name" value="TPR-like_helical_dom_sf"/>
</dbReference>
<feature type="signal peptide" evidence="4">
    <location>
        <begin position="1"/>
        <end position="24"/>
    </location>
</feature>
<dbReference type="InterPro" id="IPR043128">
    <property type="entry name" value="Rev_trsase/Diguanyl_cyclase"/>
</dbReference>
<dbReference type="SUPFAM" id="SSF55073">
    <property type="entry name" value="Nucleotide cyclase"/>
    <property type="match status" value="1"/>
</dbReference>
<dbReference type="Gene3D" id="1.25.40.10">
    <property type="entry name" value="Tetratricopeptide repeat domain"/>
    <property type="match status" value="1"/>
</dbReference>
<accession>A0ABY1WUL1</accession>
<comment type="catalytic activity">
    <reaction evidence="2">
        <text>2 GTP = 3',3'-c-di-GMP + 2 diphosphate</text>
        <dbReference type="Rhea" id="RHEA:24898"/>
        <dbReference type="ChEBI" id="CHEBI:33019"/>
        <dbReference type="ChEBI" id="CHEBI:37565"/>
        <dbReference type="ChEBI" id="CHEBI:58805"/>
        <dbReference type="EC" id="2.7.7.65"/>
    </reaction>
</comment>
<evidence type="ECO:0000256" key="4">
    <source>
        <dbReference type="SAM" id="SignalP"/>
    </source>
</evidence>
<comment type="caution">
    <text evidence="6">The sequence shown here is derived from an EMBL/GenBank/DDBJ whole genome shotgun (WGS) entry which is preliminary data.</text>
</comment>
<keyword evidence="4" id="KW-0732">Signal</keyword>
<feature type="chain" id="PRO_5045188297" description="diguanylate cyclase" evidence="4">
    <location>
        <begin position="25"/>
        <end position="624"/>
    </location>
</feature>
<dbReference type="EMBL" id="SHLY01000001">
    <property type="protein sequence ID" value="TAA48409.1"/>
    <property type="molecule type" value="Genomic_DNA"/>
</dbReference>
<reference evidence="7" key="1">
    <citation type="submission" date="2019-02" db="EMBL/GenBank/DDBJ databases">
        <title>Draft genome sequence of Muricauda sp. 176CP4-71.</title>
        <authorList>
            <person name="Park J.-S."/>
        </authorList>
    </citation>
    <scope>NUCLEOTIDE SEQUENCE [LARGE SCALE GENOMIC DNA]</scope>
    <source>
        <strain evidence="7">176GS2-150</strain>
    </source>
</reference>
<evidence type="ECO:0000256" key="1">
    <source>
        <dbReference type="ARBA" id="ARBA00012528"/>
    </source>
</evidence>
<evidence type="ECO:0000313" key="6">
    <source>
        <dbReference type="EMBL" id="TAA48409.1"/>
    </source>
</evidence>
<dbReference type="InterPro" id="IPR029787">
    <property type="entry name" value="Nucleotide_cyclase"/>
</dbReference>
<proteinExistence type="predicted"/>
<dbReference type="PANTHER" id="PTHR45138:SF9">
    <property type="entry name" value="DIGUANYLATE CYCLASE DGCM-RELATED"/>
    <property type="match status" value="1"/>
</dbReference>
<gene>
    <name evidence="6" type="ORF">EXY25_04080</name>
</gene>
<keyword evidence="3" id="KW-0812">Transmembrane</keyword>
<protein>
    <recommendedName>
        <fullName evidence="1">diguanylate cyclase</fullName>
        <ecNumber evidence="1">2.7.7.65</ecNumber>
    </recommendedName>
</protein>
<dbReference type="RefSeq" id="WP_130565802.1">
    <property type="nucleotide sequence ID" value="NZ_SHLY01000001.1"/>
</dbReference>
<feature type="transmembrane region" description="Helical" evidence="3">
    <location>
        <begin position="442"/>
        <end position="460"/>
    </location>
</feature>
<dbReference type="EC" id="2.7.7.65" evidence="1"/>
<keyword evidence="7" id="KW-1185">Reference proteome</keyword>
<dbReference type="SMART" id="SM00267">
    <property type="entry name" value="GGDEF"/>
    <property type="match status" value="1"/>
</dbReference>
<dbReference type="InterPro" id="IPR000160">
    <property type="entry name" value="GGDEF_dom"/>
</dbReference>
<dbReference type="Proteomes" id="UP000292544">
    <property type="component" value="Unassembled WGS sequence"/>
</dbReference>
<dbReference type="InterPro" id="IPR050469">
    <property type="entry name" value="Diguanylate_Cyclase"/>
</dbReference>
<dbReference type="PANTHER" id="PTHR45138">
    <property type="entry name" value="REGULATORY COMPONENTS OF SENSORY TRANSDUCTION SYSTEM"/>
    <property type="match status" value="1"/>
</dbReference>
<name>A0ABY1WUL1_9GAMM</name>